<evidence type="ECO:0000256" key="1">
    <source>
        <dbReference type="ARBA" id="ARBA00023015"/>
    </source>
</evidence>
<organism evidence="5 6">
    <name type="scientific">Cohnella suwonensis</name>
    <dbReference type="NCBI Taxonomy" id="696072"/>
    <lineage>
        <taxon>Bacteria</taxon>
        <taxon>Bacillati</taxon>
        <taxon>Bacillota</taxon>
        <taxon>Bacilli</taxon>
        <taxon>Bacillales</taxon>
        <taxon>Paenibacillaceae</taxon>
        <taxon>Cohnella</taxon>
    </lineage>
</organism>
<keyword evidence="2" id="KW-0238">DNA-binding</keyword>
<dbReference type="Pfam" id="PF01047">
    <property type="entry name" value="MarR"/>
    <property type="match status" value="1"/>
</dbReference>
<dbReference type="InterPro" id="IPR036388">
    <property type="entry name" value="WH-like_DNA-bd_sf"/>
</dbReference>
<evidence type="ECO:0000313" key="5">
    <source>
        <dbReference type="EMBL" id="MFC5471004.1"/>
    </source>
</evidence>
<evidence type="ECO:0000313" key="6">
    <source>
        <dbReference type="Proteomes" id="UP001596105"/>
    </source>
</evidence>
<dbReference type="Proteomes" id="UP001596105">
    <property type="component" value="Unassembled WGS sequence"/>
</dbReference>
<dbReference type="PANTHER" id="PTHR42756:SF1">
    <property type="entry name" value="TRANSCRIPTIONAL REPRESSOR OF EMRAB OPERON"/>
    <property type="match status" value="1"/>
</dbReference>
<dbReference type="SMART" id="SM00347">
    <property type="entry name" value="HTH_MARR"/>
    <property type="match status" value="1"/>
</dbReference>
<name>A0ABW0LYV9_9BACL</name>
<gene>
    <name evidence="5" type="ORF">ACFPPD_20150</name>
</gene>
<keyword evidence="6" id="KW-1185">Reference proteome</keyword>
<reference evidence="6" key="1">
    <citation type="journal article" date="2019" name="Int. J. Syst. Evol. Microbiol.">
        <title>The Global Catalogue of Microorganisms (GCM) 10K type strain sequencing project: providing services to taxonomists for standard genome sequencing and annotation.</title>
        <authorList>
            <consortium name="The Broad Institute Genomics Platform"/>
            <consortium name="The Broad Institute Genome Sequencing Center for Infectious Disease"/>
            <person name="Wu L."/>
            <person name="Ma J."/>
        </authorList>
    </citation>
    <scope>NUCLEOTIDE SEQUENCE [LARGE SCALE GENOMIC DNA]</scope>
    <source>
        <strain evidence="6">CCUG 57113</strain>
    </source>
</reference>
<dbReference type="InterPro" id="IPR000835">
    <property type="entry name" value="HTH_MarR-typ"/>
</dbReference>
<dbReference type="RefSeq" id="WP_378083065.1">
    <property type="nucleotide sequence ID" value="NZ_JBHSMH010000082.1"/>
</dbReference>
<dbReference type="Gene3D" id="1.10.10.10">
    <property type="entry name" value="Winged helix-like DNA-binding domain superfamily/Winged helix DNA-binding domain"/>
    <property type="match status" value="1"/>
</dbReference>
<comment type="caution">
    <text evidence="5">The sequence shown here is derived from an EMBL/GenBank/DDBJ whole genome shotgun (WGS) entry which is preliminary data.</text>
</comment>
<sequence length="143" mass="16547">MTLFSGNNIGIFIHQIDLALCNYAKNELAPFKVAPEQCLIMELLWKEDGLTQKEISQKLDKDKAIITRMLDSLEQKRFIRRIISQGDRRLQNVYLTAEGKKLMDNVVPTSEEINRLICQGISPEELQEVTRILSKMRQNIQQT</sequence>
<feature type="domain" description="HTH marR-type" evidence="4">
    <location>
        <begin position="6"/>
        <end position="138"/>
    </location>
</feature>
<dbReference type="PANTHER" id="PTHR42756">
    <property type="entry name" value="TRANSCRIPTIONAL REGULATOR, MARR"/>
    <property type="match status" value="1"/>
</dbReference>
<evidence type="ECO:0000256" key="3">
    <source>
        <dbReference type="ARBA" id="ARBA00023163"/>
    </source>
</evidence>
<keyword evidence="3" id="KW-0804">Transcription</keyword>
<proteinExistence type="predicted"/>
<dbReference type="PRINTS" id="PR00598">
    <property type="entry name" value="HTHMARR"/>
</dbReference>
<accession>A0ABW0LYV9</accession>
<evidence type="ECO:0000259" key="4">
    <source>
        <dbReference type="PROSITE" id="PS50995"/>
    </source>
</evidence>
<dbReference type="InterPro" id="IPR036390">
    <property type="entry name" value="WH_DNA-bd_sf"/>
</dbReference>
<dbReference type="PROSITE" id="PS50995">
    <property type="entry name" value="HTH_MARR_2"/>
    <property type="match status" value="1"/>
</dbReference>
<dbReference type="EMBL" id="JBHSMH010000082">
    <property type="protein sequence ID" value="MFC5471004.1"/>
    <property type="molecule type" value="Genomic_DNA"/>
</dbReference>
<dbReference type="SUPFAM" id="SSF46785">
    <property type="entry name" value="Winged helix' DNA-binding domain"/>
    <property type="match status" value="1"/>
</dbReference>
<keyword evidence="1" id="KW-0805">Transcription regulation</keyword>
<evidence type="ECO:0000256" key="2">
    <source>
        <dbReference type="ARBA" id="ARBA00023125"/>
    </source>
</evidence>
<protein>
    <submittedName>
        <fullName evidence="5">MarR family winged helix-turn-helix transcriptional regulator</fullName>
    </submittedName>
</protein>